<dbReference type="InterPro" id="IPR039365">
    <property type="entry name" value="IS701-like"/>
</dbReference>
<evidence type="ECO:0000259" key="2">
    <source>
        <dbReference type="Pfam" id="PF13546"/>
    </source>
</evidence>
<dbReference type="Proteomes" id="UP000422572">
    <property type="component" value="Chromosome"/>
</dbReference>
<dbReference type="Pfam" id="PF13546">
    <property type="entry name" value="DDE_5"/>
    <property type="match status" value="1"/>
</dbReference>
<dbReference type="InterPro" id="IPR038721">
    <property type="entry name" value="IS701-like_DDE_dom"/>
</dbReference>
<gene>
    <name evidence="3" type="ORF">EIZ62_10010</name>
</gene>
<keyword evidence="4" id="KW-1185">Reference proteome</keyword>
<dbReference type="PANTHER" id="PTHR33627">
    <property type="entry name" value="TRANSPOSASE"/>
    <property type="match status" value="1"/>
</dbReference>
<accession>A0A6I6FET0</accession>
<proteinExistence type="predicted"/>
<dbReference type="PANTHER" id="PTHR33627:SF1">
    <property type="entry name" value="TRANSPOSASE"/>
    <property type="match status" value="1"/>
</dbReference>
<reference evidence="3 4" key="1">
    <citation type="submission" date="2018-12" db="EMBL/GenBank/DDBJ databases">
        <title>Complete genome sequence of Streptomyces ficellus NRRL8067, the producer of ficellomycin, feldamycin and nojirimycin.</title>
        <authorList>
            <person name="Zhang H."/>
            <person name="Yue R."/>
            <person name="Liu Y."/>
            <person name="Li M."/>
            <person name="Mu H."/>
            <person name="Zhang J."/>
        </authorList>
    </citation>
    <scope>NUCLEOTIDE SEQUENCE [LARGE SCALE GENOMIC DNA]</scope>
    <source>
        <strain evidence="3 4">NRRL 8067</strain>
    </source>
</reference>
<feature type="region of interest" description="Disordered" evidence="1">
    <location>
        <begin position="311"/>
        <end position="339"/>
    </location>
</feature>
<organism evidence="3 4">
    <name type="scientific">Streptomyces ficellus</name>
    <dbReference type="NCBI Taxonomy" id="1977088"/>
    <lineage>
        <taxon>Bacteria</taxon>
        <taxon>Bacillati</taxon>
        <taxon>Actinomycetota</taxon>
        <taxon>Actinomycetes</taxon>
        <taxon>Kitasatosporales</taxon>
        <taxon>Streptomycetaceae</taxon>
        <taxon>Streptomyces</taxon>
    </lineage>
</organism>
<evidence type="ECO:0000313" key="4">
    <source>
        <dbReference type="Proteomes" id="UP000422572"/>
    </source>
</evidence>
<dbReference type="AlphaFoldDB" id="A0A6I6FET0"/>
<name>A0A6I6FET0_9ACTN</name>
<dbReference type="KEGG" id="sfic:EIZ62_10010"/>
<evidence type="ECO:0000256" key="1">
    <source>
        <dbReference type="SAM" id="MobiDB-lite"/>
    </source>
</evidence>
<sequence>MTRCPQFGVPDPVSGGPCPTVRFRRPVSDGPFPPVRVRFPVSDCRNSASAASELKEKTGWPICSGPDVDFCGESWVTVVEQDLNMPEDFSPARFTEFLARTLASIPRSDQRRWGELYVRGLLSVDGKKTMRALASNAGGGVEQSLYQFITKSPWDCVPVRREMARHLHRHTEPRAWVVRPLVITKVGRHSVGVERQFVAQLGRIVNCQQGMGLWLASDQLSSPVDWWLALPECWTDEPEMRRRASIPEHVGSCPPEQCAIRSVARMTDEWNMPARPVVMDLRDTAPHPVCAELSDRQIPFVVRVDPAMSHTALEPLRSPGRGPGTATATTAPAATGPDGGLTGALSRNRMPVEWLDHRTGVVRATSVGSTRVRLRSPGGGRDGRQELVLLGAWGRPGRRGPSEYWLSNLSRPRLGTVYRTAMLSRRVERDQAEVSDRLGLRDFEGRSFRGWHHHMTMVSLAHAITVLSRADRGPAHEFSVPRSAKVSAA</sequence>
<feature type="domain" description="Transposase IS701-like DDE" evidence="2">
    <location>
        <begin position="103"/>
        <end position="322"/>
    </location>
</feature>
<dbReference type="OrthoDB" id="3657225at2"/>
<dbReference type="EMBL" id="CP034279">
    <property type="protein sequence ID" value="QGV78542.1"/>
    <property type="molecule type" value="Genomic_DNA"/>
</dbReference>
<feature type="compositionally biased region" description="Low complexity" evidence="1">
    <location>
        <begin position="324"/>
        <end position="336"/>
    </location>
</feature>
<evidence type="ECO:0000313" key="3">
    <source>
        <dbReference type="EMBL" id="QGV78542.1"/>
    </source>
</evidence>
<protein>
    <submittedName>
        <fullName evidence="3">Transposase</fullName>
    </submittedName>
</protein>